<dbReference type="Gene3D" id="1.20.1280.50">
    <property type="match status" value="1"/>
</dbReference>
<dbReference type="SUPFAM" id="SSF81383">
    <property type="entry name" value="F-box domain"/>
    <property type="match status" value="1"/>
</dbReference>
<evidence type="ECO:0000313" key="3">
    <source>
        <dbReference type="Proteomes" id="UP000636709"/>
    </source>
</evidence>
<keyword evidence="3" id="KW-1185">Reference proteome</keyword>
<dbReference type="SMART" id="SM00256">
    <property type="entry name" value="FBOX"/>
    <property type="match status" value="1"/>
</dbReference>
<dbReference type="InterPro" id="IPR017451">
    <property type="entry name" value="F-box-assoc_interact_dom"/>
</dbReference>
<protein>
    <recommendedName>
        <fullName evidence="1">F-box domain-containing protein</fullName>
    </recommendedName>
</protein>
<evidence type="ECO:0000313" key="2">
    <source>
        <dbReference type="EMBL" id="KAF8700403.1"/>
    </source>
</evidence>
<sequence length="386" mass="43200">MSSNSASSAAGSGSVLPDDILFFRILLLLPVKCLVRLQVVCKSWQETISSTHFVSRHLELSTGARSSMVLVPRHFHPGQSKVAELIFIKKFCPYSIPMFSIPLHCDGLILIPCITGEMFMCNPATREFVELPLGTRSIGLDHRTAFGFDPWSGTYKVARHFVRSYRDIYHGEDTIREYSCGHEIMTLSGTKEDWEWKATMDPPYPIKARTPICLPGFFYWSALHSMAHGKVISDVILRFSLLDETFTVHPNPPCRGYLSDNDTLCALGGKLCYVLSVTPSEIAIWLAEDGPNLTWSLCHRVTLPIPRCALVFACASSEPDKIFLSVDGCYVLKCNLCDGSLEEIINIPCDVLYDLRNGTKFKAGARPLAHYMVPFVESLVRIRPLE</sequence>
<dbReference type="InterPro" id="IPR036047">
    <property type="entry name" value="F-box-like_dom_sf"/>
</dbReference>
<dbReference type="NCBIfam" id="TIGR01640">
    <property type="entry name" value="F_box_assoc_1"/>
    <property type="match status" value="1"/>
</dbReference>
<dbReference type="PANTHER" id="PTHR31111:SF133">
    <property type="entry name" value="OS07G0196600 PROTEIN"/>
    <property type="match status" value="1"/>
</dbReference>
<evidence type="ECO:0000259" key="1">
    <source>
        <dbReference type="SMART" id="SM00256"/>
    </source>
</evidence>
<dbReference type="Proteomes" id="UP000636709">
    <property type="component" value="Unassembled WGS sequence"/>
</dbReference>
<dbReference type="InterPro" id="IPR013187">
    <property type="entry name" value="F-box-assoc_dom_typ3"/>
</dbReference>
<dbReference type="OrthoDB" id="680142at2759"/>
<accession>A0A835EJZ6</accession>
<dbReference type="Pfam" id="PF00646">
    <property type="entry name" value="F-box"/>
    <property type="match status" value="1"/>
</dbReference>
<comment type="caution">
    <text evidence="2">The sequence shown here is derived from an EMBL/GenBank/DDBJ whole genome shotgun (WGS) entry which is preliminary data.</text>
</comment>
<organism evidence="2 3">
    <name type="scientific">Digitaria exilis</name>
    <dbReference type="NCBI Taxonomy" id="1010633"/>
    <lineage>
        <taxon>Eukaryota</taxon>
        <taxon>Viridiplantae</taxon>
        <taxon>Streptophyta</taxon>
        <taxon>Embryophyta</taxon>
        <taxon>Tracheophyta</taxon>
        <taxon>Spermatophyta</taxon>
        <taxon>Magnoliopsida</taxon>
        <taxon>Liliopsida</taxon>
        <taxon>Poales</taxon>
        <taxon>Poaceae</taxon>
        <taxon>PACMAD clade</taxon>
        <taxon>Panicoideae</taxon>
        <taxon>Panicodae</taxon>
        <taxon>Paniceae</taxon>
        <taxon>Anthephorinae</taxon>
        <taxon>Digitaria</taxon>
    </lineage>
</organism>
<dbReference type="PANTHER" id="PTHR31111">
    <property type="entry name" value="BNAA05G37150D PROTEIN-RELATED"/>
    <property type="match status" value="1"/>
</dbReference>
<feature type="domain" description="F-box" evidence="1">
    <location>
        <begin position="16"/>
        <end position="57"/>
    </location>
</feature>
<dbReference type="Pfam" id="PF08268">
    <property type="entry name" value="FBA_3"/>
    <property type="match status" value="1"/>
</dbReference>
<proteinExistence type="predicted"/>
<dbReference type="AlphaFoldDB" id="A0A835EJZ6"/>
<name>A0A835EJZ6_9POAL</name>
<dbReference type="InterPro" id="IPR001810">
    <property type="entry name" value="F-box_dom"/>
</dbReference>
<reference evidence="2" key="1">
    <citation type="submission" date="2020-07" db="EMBL/GenBank/DDBJ databases">
        <title>Genome sequence and genetic diversity analysis of an under-domesticated orphan crop, white fonio (Digitaria exilis).</title>
        <authorList>
            <person name="Bennetzen J.L."/>
            <person name="Chen S."/>
            <person name="Ma X."/>
            <person name="Wang X."/>
            <person name="Yssel A.E.J."/>
            <person name="Chaluvadi S.R."/>
            <person name="Johnson M."/>
            <person name="Gangashetty P."/>
            <person name="Hamidou F."/>
            <person name="Sanogo M.D."/>
            <person name="Zwaenepoel A."/>
            <person name="Wallace J."/>
            <person name="Van De Peer Y."/>
            <person name="Van Deynze A."/>
        </authorList>
    </citation>
    <scope>NUCLEOTIDE SEQUENCE</scope>
    <source>
        <tissue evidence="2">Leaves</tissue>
    </source>
</reference>
<gene>
    <name evidence="2" type="ORF">HU200_034340</name>
</gene>
<dbReference type="EMBL" id="JACEFO010001827">
    <property type="protein sequence ID" value="KAF8700403.1"/>
    <property type="molecule type" value="Genomic_DNA"/>
</dbReference>